<feature type="transmembrane region" description="Helical" evidence="6">
    <location>
        <begin position="450"/>
        <end position="467"/>
    </location>
</feature>
<accession>A0A2G5P5P3</accession>
<name>A0A2G5P5P3_9MYCO</name>
<dbReference type="AlphaFoldDB" id="A0A2G5P5P3"/>
<feature type="transmembrane region" description="Helical" evidence="6">
    <location>
        <begin position="354"/>
        <end position="379"/>
    </location>
</feature>
<evidence type="ECO:0000313" key="9">
    <source>
        <dbReference type="Proteomes" id="UP000230551"/>
    </source>
</evidence>
<gene>
    <name evidence="8" type="ORF">CQY22_015965</name>
</gene>
<dbReference type="PANTHER" id="PTHR30619">
    <property type="entry name" value="DNA INTERNALIZATION/COMPETENCE PROTEIN COMEC/REC2"/>
    <property type="match status" value="1"/>
</dbReference>
<feature type="transmembrane region" description="Helical" evidence="6">
    <location>
        <begin position="385"/>
        <end position="407"/>
    </location>
</feature>
<keyword evidence="4 6" id="KW-1133">Transmembrane helix</keyword>
<keyword evidence="9" id="KW-1185">Reference proteome</keyword>
<proteinExistence type="predicted"/>
<evidence type="ECO:0000259" key="7">
    <source>
        <dbReference type="Pfam" id="PF03772"/>
    </source>
</evidence>
<sequence length="492" mass="49191">MRLAPAALAAWAVTAAVICWPIGPELAALAFAVAVVAVVVRIRGGRRAAAIATGVAAVAVVAGGFAVAVTLRADTVAAHPLTTRVGQTAQVLVVPSESPRQTGSGRVVFPATLRELDGAQSSGRVTVFAKPGQFDDLGVGQPAAFSARVGTPTRRDLTVAVLTAVGEPKLGRAPPAQRVAQRVRDRFGAASHAVLPGDTGDVLPGLILGDTSAVTPVIGQSFRASGLTHLMAVSGANVTIVCGAVLLAAGLAGPRIAVTAAAVALAGFVLIVQPSASVLRAAVMGAIGLAAVLSARRRQGVPALAAAVLVLLVIAPQLAVDLGFALSTVATAALIVIAPMWSARLQARGWPKPLADATAVCAAAQLATAPLVAAAMGYFSTVAVLANLLAGLAVAPITVLGTLAAALTGLCPPVAELLIRFAGPLLWWVLEVAQRAAAIPGASTPLPSGFAGFALVAGLTAAGMAAWRWSWGRRLIGAAVLTVAAWTLAGWL</sequence>
<feature type="domain" description="ComEC/Rec2-related protein" evidence="7">
    <location>
        <begin position="206"/>
        <end position="468"/>
    </location>
</feature>
<keyword evidence="2" id="KW-1003">Cell membrane</keyword>
<dbReference type="InterPro" id="IPR004477">
    <property type="entry name" value="ComEC_N"/>
</dbReference>
<dbReference type="EMBL" id="PDCN02000026">
    <property type="protein sequence ID" value="PIB73662.1"/>
    <property type="molecule type" value="Genomic_DNA"/>
</dbReference>
<feature type="transmembrane region" description="Helical" evidence="6">
    <location>
        <begin position="324"/>
        <end position="342"/>
    </location>
</feature>
<dbReference type="Proteomes" id="UP000230551">
    <property type="component" value="Unassembled WGS sequence"/>
</dbReference>
<protein>
    <submittedName>
        <fullName evidence="8">Competence protein</fullName>
    </submittedName>
</protein>
<dbReference type="GO" id="GO:0005886">
    <property type="term" value="C:plasma membrane"/>
    <property type="evidence" value="ECO:0007669"/>
    <property type="project" value="UniProtKB-SubCell"/>
</dbReference>
<keyword evidence="3 6" id="KW-0812">Transmembrane</keyword>
<keyword evidence="5 6" id="KW-0472">Membrane</keyword>
<feature type="transmembrane region" description="Helical" evidence="6">
    <location>
        <begin position="414"/>
        <end position="430"/>
    </location>
</feature>
<feature type="transmembrane region" description="Helical" evidence="6">
    <location>
        <begin position="256"/>
        <end position="272"/>
    </location>
</feature>
<dbReference type="Pfam" id="PF03772">
    <property type="entry name" value="Competence"/>
    <property type="match status" value="1"/>
</dbReference>
<reference evidence="8 9" key="1">
    <citation type="journal article" date="2017" name="Infect. Genet. Evol.">
        <title>The new phylogeny of the genus Mycobacterium: The old and the news.</title>
        <authorList>
            <person name="Tortoli E."/>
            <person name="Fedrizzi T."/>
            <person name="Meehan C.J."/>
            <person name="Trovato A."/>
            <person name="Grottola A."/>
            <person name="Giacobazzi E."/>
            <person name="Serpini G.F."/>
            <person name="Tagliazucchi S."/>
            <person name="Fabio A."/>
            <person name="Bettua C."/>
            <person name="Bertorelli R."/>
            <person name="Frascaro F."/>
            <person name="De Sanctis V."/>
            <person name="Pecorari M."/>
            <person name="Jousson O."/>
            <person name="Segata N."/>
            <person name="Cirillo D.M."/>
        </authorList>
    </citation>
    <scope>NUCLEOTIDE SEQUENCE [LARGE SCALE GENOMIC DNA]</scope>
    <source>
        <strain evidence="8 9">CIP1034565</strain>
    </source>
</reference>
<dbReference type="NCBIfam" id="TIGR00360">
    <property type="entry name" value="ComEC_N-term"/>
    <property type="match status" value="1"/>
</dbReference>
<feature type="transmembrane region" description="Helical" evidence="6">
    <location>
        <begin position="230"/>
        <end position="249"/>
    </location>
</feature>
<evidence type="ECO:0000256" key="1">
    <source>
        <dbReference type="ARBA" id="ARBA00004651"/>
    </source>
</evidence>
<feature type="transmembrane region" description="Helical" evidence="6">
    <location>
        <begin position="301"/>
        <end position="318"/>
    </location>
</feature>
<evidence type="ECO:0000313" key="8">
    <source>
        <dbReference type="EMBL" id="PIB73662.1"/>
    </source>
</evidence>
<evidence type="ECO:0000256" key="2">
    <source>
        <dbReference type="ARBA" id="ARBA00022475"/>
    </source>
</evidence>
<feature type="transmembrane region" description="Helical" evidence="6">
    <location>
        <begin position="26"/>
        <end position="42"/>
    </location>
</feature>
<organism evidence="8 9">
    <name type="scientific">Mycolicibacterium brumae</name>
    <dbReference type="NCBI Taxonomy" id="85968"/>
    <lineage>
        <taxon>Bacteria</taxon>
        <taxon>Bacillati</taxon>
        <taxon>Actinomycetota</taxon>
        <taxon>Actinomycetes</taxon>
        <taxon>Mycobacteriales</taxon>
        <taxon>Mycobacteriaceae</taxon>
        <taxon>Mycolicibacterium</taxon>
    </lineage>
</organism>
<feature type="transmembrane region" description="Helical" evidence="6">
    <location>
        <begin position="49"/>
        <end position="71"/>
    </location>
</feature>
<evidence type="ECO:0000256" key="4">
    <source>
        <dbReference type="ARBA" id="ARBA00022989"/>
    </source>
</evidence>
<dbReference type="InterPro" id="IPR052159">
    <property type="entry name" value="Competence_DNA_uptake"/>
</dbReference>
<evidence type="ECO:0000256" key="3">
    <source>
        <dbReference type="ARBA" id="ARBA00022692"/>
    </source>
</evidence>
<evidence type="ECO:0000256" key="5">
    <source>
        <dbReference type="ARBA" id="ARBA00023136"/>
    </source>
</evidence>
<comment type="subcellular location">
    <subcellularLocation>
        <location evidence="1">Cell membrane</location>
        <topology evidence="1">Multi-pass membrane protein</topology>
    </subcellularLocation>
</comment>
<dbReference type="STRING" id="85968.GCA_900073015_03725"/>
<comment type="caution">
    <text evidence="8">The sequence shown here is derived from an EMBL/GenBank/DDBJ whole genome shotgun (WGS) entry which is preliminary data.</text>
</comment>
<dbReference type="PANTHER" id="PTHR30619:SF7">
    <property type="entry name" value="BETA-LACTAMASE DOMAIN PROTEIN"/>
    <property type="match status" value="1"/>
</dbReference>
<evidence type="ECO:0000256" key="6">
    <source>
        <dbReference type="SAM" id="Phobius"/>
    </source>
</evidence>
<dbReference type="OrthoDB" id="7177610at2"/>